<dbReference type="Proteomes" id="UP000638313">
    <property type="component" value="Unassembled WGS sequence"/>
</dbReference>
<comment type="caution">
    <text evidence="3">The sequence shown here is derived from an EMBL/GenBank/DDBJ whole genome shotgun (WGS) entry which is preliminary data.</text>
</comment>
<reference evidence="3" key="1">
    <citation type="journal article" date="2014" name="Int. J. Syst. Evol. Microbiol.">
        <title>Complete genome sequence of Corynebacterium casei LMG S-19264T (=DSM 44701T), isolated from a smear-ripened cheese.</title>
        <authorList>
            <consortium name="US DOE Joint Genome Institute (JGI-PGF)"/>
            <person name="Walter F."/>
            <person name="Albersmeier A."/>
            <person name="Kalinowski J."/>
            <person name="Ruckert C."/>
        </authorList>
    </citation>
    <scope>NUCLEOTIDE SEQUENCE</scope>
    <source>
        <strain evidence="3">JCM 4059</strain>
    </source>
</reference>
<accession>A0A919EC10</accession>
<evidence type="ECO:0000259" key="2">
    <source>
        <dbReference type="Pfam" id="PF01337"/>
    </source>
</evidence>
<sequence length="121" mass="13985">MARMDGEKMLTSDGVFEEFWEGFRFPDYFGWNWNALLDCLRDLHWRPADRYLTVISNSGRLLSGAPDEREIFFKTLHRVAMEWANPHGKPGGKGVPFNLLLFCDSEEVEGLRGDVERCITV</sequence>
<name>A0A919EC10_9ACTN</name>
<dbReference type="InterPro" id="IPR000468">
    <property type="entry name" value="Barstar"/>
</dbReference>
<feature type="domain" description="Barstar (barnase inhibitor)" evidence="2">
    <location>
        <begin position="2"/>
        <end position="98"/>
    </location>
</feature>
<comment type="similarity">
    <text evidence="1">Belongs to the barstar family.</text>
</comment>
<reference evidence="3" key="2">
    <citation type="submission" date="2020-09" db="EMBL/GenBank/DDBJ databases">
        <authorList>
            <person name="Sun Q."/>
            <person name="Ohkuma M."/>
        </authorList>
    </citation>
    <scope>NUCLEOTIDE SEQUENCE</scope>
    <source>
        <strain evidence="3">JCM 4059</strain>
    </source>
</reference>
<dbReference type="Pfam" id="PF01337">
    <property type="entry name" value="Barstar"/>
    <property type="match status" value="1"/>
</dbReference>
<dbReference type="EMBL" id="BNBD01000002">
    <property type="protein sequence ID" value="GHF35352.1"/>
    <property type="molecule type" value="Genomic_DNA"/>
</dbReference>
<evidence type="ECO:0000313" key="3">
    <source>
        <dbReference type="EMBL" id="GHF35352.1"/>
    </source>
</evidence>
<organism evidence="3 4">
    <name type="scientific">Streptomyces mashuensis</name>
    <dbReference type="NCBI Taxonomy" id="33904"/>
    <lineage>
        <taxon>Bacteria</taxon>
        <taxon>Bacillati</taxon>
        <taxon>Actinomycetota</taxon>
        <taxon>Actinomycetes</taxon>
        <taxon>Kitasatosporales</taxon>
        <taxon>Streptomycetaceae</taxon>
        <taxon>Streptomyces</taxon>
    </lineage>
</organism>
<gene>
    <name evidence="3" type="ORF">GCM10010218_15730</name>
</gene>
<evidence type="ECO:0000256" key="1">
    <source>
        <dbReference type="ARBA" id="ARBA00006845"/>
    </source>
</evidence>
<dbReference type="InterPro" id="IPR035905">
    <property type="entry name" value="Barstar-like_sf"/>
</dbReference>
<evidence type="ECO:0000313" key="4">
    <source>
        <dbReference type="Proteomes" id="UP000638313"/>
    </source>
</evidence>
<proteinExistence type="inferred from homology"/>
<keyword evidence="4" id="KW-1185">Reference proteome</keyword>
<dbReference type="Gene3D" id="3.30.370.10">
    <property type="entry name" value="Barstar-like"/>
    <property type="match status" value="1"/>
</dbReference>
<protein>
    <recommendedName>
        <fullName evidence="2">Barstar (barnase inhibitor) domain-containing protein</fullName>
    </recommendedName>
</protein>
<dbReference type="AlphaFoldDB" id="A0A919EC10"/>
<dbReference type="SUPFAM" id="SSF52038">
    <property type="entry name" value="Barstar-related"/>
    <property type="match status" value="1"/>
</dbReference>